<keyword evidence="1" id="KW-0472">Membrane</keyword>
<dbReference type="Gene3D" id="2.60.40.3700">
    <property type="match status" value="1"/>
</dbReference>
<sequence length="164" mass="18290">MFHNIPNKFIHFRKKYIYSISSLNMKLRSTLLLIALVISGVGIAIYIGVFVFPYLNTGQEGPNINYIAPYTNSTHTCYTHAQGCTAKLPNQFINYTVWNNDGTINITNSAITGGNGFFKLNLEINYNWTIRMQTTINSIVYIGTTNFSTISGSANCITTGQLKP</sequence>
<evidence type="ECO:0000313" key="2">
    <source>
        <dbReference type="EMBL" id="KKN26985.1"/>
    </source>
</evidence>
<proteinExistence type="predicted"/>
<reference evidence="2" key="1">
    <citation type="journal article" date="2015" name="Nature">
        <title>Complex archaea that bridge the gap between prokaryotes and eukaryotes.</title>
        <authorList>
            <person name="Spang A."/>
            <person name="Saw J.H."/>
            <person name="Jorgensen S.L."/>
            <person name="Zaremba-Niedzwiedzka K."/>
            <person name="Martijn J."/>
            <person name="Lind A.E."/>
            <person name="van Eijk R."/>
            <person name="Schleper C."/>
            <person name="Guy L."/>
            <person name="Ettema T.J."/>
        </authorList>
    </citation>
    <scope>NUCLEOTIDE SEQUENCE</scope>
</reference>
<dbReference type="InterPro" id="IPR047808">
    <property type="entry name" value="CueP-like"/>
</dbReference>
<keyword evidence="1" id="KW-1133">Transmembrane helix</keyword>
<keyword evidence="1" id="KW-0812">Transmembrane</keyword>
<comment type="caution">
    <text evidence="2">The sequence shown here is derived from an EMBL/GenBank/DDBJ whole genome shotgun (WGS) entry which is preliminary data.</text>
</comment>
<accession>A0A0F9P577</accession>
<protein>
    <submittedName>
        <fullName evidence="2">Uncharacterized protein</fullName>
    </submittedName>
</protein>
<evidence type="ECO:0000256" key="1">
    <source>
        <dbReference type="SAM" id="Phobius"/>
    </source>
</evidence>
<gene>
    <name evidence="2" type="ORF">LCGC14_0869140</name>
</gene>
<feature type="transmembrane region" description="Helical" evidence="1">
    <location>
        <begin position="31"/>
        <end position="55"/>
    </location>
</feature>
<dbReference type="Pfam" id="PF21172">
    <property type="entry name" value="CueP"/>
    <property type="match status" value="1"/>
</dbReference>
<dbReference type="EMBL" id="LAZR01002677">
    <property type="protein sequence ID" value="KKN26985.1"/>
    <property type="molecule type" value="Genomic_DNA"/>
</dbReference>
<dbReference type="AlphaFoldDB" id="A0A0F9P577"/>
<name>A0A0F9P577_9ZZZZ</name>
<organism evidence="2">
    <name type="scientific">marine sediment metagenome</name>
    <dbReference type="NCBI Taxonomy" id="412755"/>
    <lineage>
        <taxon>unclassified sequences</taxon>
        <taxon>metagenomes</taxon>
        <taxon>ecological metagenomes</taxon>
    </lineage>
</organism>